<dbReference type="InterPro" id="IPR001647">
    <property type="entry name" value="HTH_TetR"/>
</dbReference>
<keyword evidence="2 4" id="KW-0238">DNA-binding</keyword>
<sequence>MARLSRAETQQRNRAKVLVAALEEFTERGFRDAKVDVIAERAELTRGAVYSNFPGKRALYFAVLADLATRAEAAPHSRPGSDLRSALGAFARDWIARDAALGRDLPAEVMADDRVRLPFTQLLHLDAVLLALAMERLDPPEQGWPRARYVRRAQALLTTLHGARQLTVAAPGFVEPFDVITTCEQVADLGFSDFWAPPSVAPPARPADEQWSAGEAFDLVRGEAVAIPPDGVVAVLGLHRLSAVEDAVRDGADVTLVIVTGDPAELGALARLVVTEVAACLRQAFPATAWPGLRIVCDEGGELAAAAGVPAVSDATEVAVRLEGGRIVARADGFGACHAASDGVARAVHAEDDVTS</sequence>
<comment type="caution">
    <text evidence="6">The sequence shown here is derived from an EMBL/GenBank/DDBJ whole genome shotgun (WGS) entry which is preliminary data.</text>
</comment>
<dbReference type="InterPro" id="IPR050109">
    <property type="entry name" value="HTH-type_TetR-like_transc_reg"/>
</dbReference>
<evidence type="ECO:0000256" key="3">
    <source>
        <dbReference type="ARBA" id="ARBA00023163"/>
    </source>
</evidence>
<dbReference type="PROSITE" id="PS50977">
    <property type="entry name" value="HTH_TETR_2"/>
    <property type="match status" value="1"/>
</dbReference>
<gene>
    <name evidence="6" type="ORF">HNR02_001491</name>
</gene>
<organism evidence="6 7">
    <name type="scientific">Amycolatopsis endophytica</name>
    <dbReference type="NCBI Taxonomy" id="860233"/>
    <lineage>
        <taxon>Bacteria</taxon>
        <taxon>Bacillati</taxon>
        <taxon>Actinomycetota</taxon>
        <taxon>Actinomycetes</taxon>
        <taxon>Pseudonocardiales</taxon>
        <taxon>Pseudonocardiaceae</taxon>
        <taxon>Amycolatopsis</taxon>
    </lineage>
</organism>
<keyword evidence="7" id="KW-1185">Reference proteome</keyword>
<dbReference type="PRINTS" id="PR00455">
    <property type="entry name" value="HTHTETR"/>
</dbReference>
<evidence type="ECO:0000259" key="5">
    <source>
        <dbReference type="PROSITE" id="PS50977"/>
    </source>
</evidence>
<name>A0A853AZG8_9PSEU</name>
<dbReference type="PANTHER" id="PTHR30055">
    <property type="entry name" value="HTH-TYPE TRANSCRIPTIONAL REGULATOR RUTR"/>
    <property type="match status" value="1"/>
</dbReference>
<keyword evidence="1" id="KW-0805">Transcription regulation</keyword>
<dbReference type="EMBL" id="JACCFK010000001">
    <property type="protein sequence ID" value="NYI88168.1"/>
    <property type="molecule type" value="Genomic_DNA"/>
</dbReference>
<dbReference type="Gene3D" id="1.10.357.10">
    <property type="entry name" value="Tetracycline Repressor, domain 2"/>
    <property type="match status" value="1"/>
</dbReference>
<feature type="domain" description="HTH tetR-type" evidence="5">
    <location>
        <begin position="11"/>
        <end position="71"/>
    </location>
</feature>
<dbReference type="InterPro" id="IPR009057">
    <property type="entry name" value="Homeodomain-like_sf"/>
</dbReference>
<evidence type="ECO:0000256" key="4">
    <source>
        <dbReference type="PROSITE-ProRule" id="PRU00335"/>
    </source>
</evidence>
<dbReference type="Pfam" id="PF00440">
    <property type="entry name" value="TetR_N"/>
    <property type="match status" value="1"/>
</dbReference>
<dbReference type="GO" id="GO:0000976">
    <property type="term" value="F:transcription cis-regulatory region binding"/>
    <property type="evidence" value="ECO:0007669"/>
    <property type="project" value="TreeGrafter"/>
</dbReference>
<dbReference type="GO" id="GO:0003700">
    <property type="term" value="F:DNA-binding transcription factor activity"/>
    <property type="evidence" value="ECO:0007669"/>
    <property type="project" value="TreeGrafter"/>
</dbReference>
<evidence type="ECO:0000313" key="7">
    <source>
        <dbReference type="Proteomes" id="UP000549616"/>
    </source>
</evidence>
<evidence type="ECO:0000256" key="2">
    <source>
        <dbReference type="ARBA" id="ARBA00023125"/>
    </source>
</evidence>
<dbReference type="Proteomes" id="UP000549616">
    <property type="component" value="Unassembled WGS sequence"/>
</dbReference>
<reference evidence="6 7" key="1">
    <citation type="submission" date="2020-07" db="EMBL/GenBank/DDBJ databases">
        <title>Sequencing the genomes of 1000 actinobacteria strains.</title>
        <authorList>
            <person name="Klenk H.-P."/>
        </authorList>
    </citation>
    <scope>NUCLEOTIDE SEQUENCE [LARGE SCALE GENOMIC DNA]</scope>
    <source>
        <strain evidence="6 7">DSM 104006</strain>
    </source>
</reference>
<keyword evidence="3" id="KW-0804">Transcription</keyword>
<evidence type="ECO:0000256" key="1">
    <source>
        <dbReference type="ARBA" id="ARBA00023015"/>
    </source>
</evidence>
<proteinExistence type="predicted"/>
<accession>A0A853AZG8</accession>
<dbReference type="RefSeq" id="WP_179772451.1">
    <property type="nucleotide sequence ID" value="NZ_JACCFK010000001.1"/>
</dbReference>
<dbReference type="SUPFAM" id="SSF46689">
    <property type="entry name" value="Homeodomain-like"/>
    <property type="match status" value="1"/>
</dbReference>
<feature type="DNA-binding region" description="H-T-H motif" evidence="4">
    <location>
        <begin position="34"/>
        <end position="53"/>
    </location>
</feature>
<evidence type="ECO:0000313" key="6">
    <source>
        <dbReference type="EMBL" id="NYI88168.1"/>
    </source>
</evidence>
<dbReference type="AlphaFoldDB" id="A0A853AZG8"/>
<dbReference type="PANTHER" id="PTHR30055:SF234">
    <property type="entry name" value="HTH-TYPE TRANSCRIPTIONAL REGULATOR BETI"/>
    <property type="match status" value="1"/>
</dbReference>
<protein>
    <submittedName>
        <fullName evidence="6">AcrR family transcriptional regulator</fullName>
    </submittedName>
</protein>